<sequence>MNREQIKKEYQENFRELRKTLNSWELIPGAPKDEFDGLNHQILSNLYNGADLEKITRVLESELSVTYGLYNDEFGADEMTSEIIEWWNLKLAERIQ</sequence>
<dbReference type="OrthoDB" id="713755at2"/>
<name>A0A1H2QV99_9FLAO</name>
<evidence type="ECO:0000313" key="2">
    <source>
        <dbReference type="Proteomes" id="UP000199592"/>
    </source>
</evidence>
<protein>
    <submittedName>
        <fullName evidence="1">Uncharacterized protein</fullName>
    </submittedName>
</protein>
<keyword evidence="2" id="KW-1185">Reference proteome</keyword>
<proteinExistence type="predicted"/>
<dbReference type="AlphaFoldDB" id="A0A1H2QV99"/>
<dbReference type="Proteomes" id="UP000199592">
    <property type="component" value="Unassembled WGS sequence"/>
</dbReference>
<reference evidence="2" key="1">
    <citation type="submission" date="2016-10" db="EMBL/GenBank/DDBJ databases">
        <authorList>
            <person name="Varghese N."/>
            <person name="Submissions S."/>
        </authorList>
    </citation>
    <scope>NUCLEOTIDE SEQUENCE [LARGE SCALE GENOMIC DNA]</scope>
    <source>
        <strain evidence="2">DSM 25030</strain>
    </source>
</reference>
<organism evidence="1 2">
    <name type="scientific">Flagellimonas zhangzhouensis</name>
    <dbReference type="NCBI Taxonomy" id="1073328"/>
    <lineage>
        <taxon>Bacteria</taxon>
        <taxon>Pseudomonadati</taxon>
        <taxon>Bacteroidota</taxon>
        <taxon>Flavobacteriia</taxon>
        <taxon>Flavobacteriales</taxon>
        <taxon>Flavobacteriaceae</taxon>
        <taxon>Flagellimonas</taxon>
    </lineage>
</organism>
<dbReference type="RefSeq" id="WP_090294347.1">
    <property type="nucleotide sequence ID" value="NZ_FNKI01000002.1"/>
</dbReference>
<gene>
    <name evidence="1" type="ORF">SAMN04487892_0379</name>
</gene>
<dbReference type="STRING" id="1073328.SAMN05216294_1727"/>
<accession>A0A1H2QV99</accession>
<dbReference type="EMBL" id="FNMY01000001">
    <property type="protein sequence ID" value="SDW11096.1"/>
    <property type="molecule type" value="Genomic_DNA"/>
</dbReference>
<evidence type="ECO:0000313" key="1">
    <source>
        <dbReference type="EMBL" id="SDW11096.1"/>
    </source>
</evidence>